<feature type="chain" id="PRO_5007489592" evidence="1">
    <location>
        <begin position="30"/>
        <end position="461"/>
    </location>
</feature>
<name>A0A139SM37_9BACT</name>
<dbReference type="InterPro" id="IPR011990">
    <property type="entry name" value="TPR-like_helical_dom_sf"/>
</dbReference>
<organism evidence="2 3">
    <name type="scientific">Cephaloticoccus primus</name>
    <dbReference type="NCBI Taxonomy" id="1548207"/>
    <lineage>
        <taxon>Bacteria</taxon>
        <taxon>Pseudomonadati</taxon>
        <taxon>Verrucomicrobiota</taxon>
        <taxon>Opitutia</taxon>
        <taxon>Opitutales</taxon>
        <taxon>Opitutaceae</taxon>
        <taxon>Cephaloticoccus</taxon>
    </lineage>
</organism>
<comment type="caution">
    <text evidence="2">The sequence shown here is derived from an EMBL/GenBank/DDBJ whole genome shotgun (WGS) entry which is preliminary data.</text>
</comment>
<keyword evidence="3" id="KW-1185">Reference proteome</keyword>
<accession>A0A139SM37</accession>
<keyword evidence="1" id="KW-0732">Signal</keyword>
<dbReference type="Proteomes" id="UP000070058">
    <property type="component" value="Unassembled WGS sequence"/>
</dbReference>
<evidence type="ECO:0000313" key="3">
    <source>
        <dbReference type="Proteomes" id="UP000070058"/>
    </source>
</evidence>
<dbReference type="SUPFAM" id="SSF81901">
    <property type="entry name" value="HCP-like"/>
    <property type="match status" value="1"/>
</dbReference>
<dbReference type="RefSeq" id="WP_068630203.1">
    <property type="nucleotide sequence ID" value="NZ_LSZQ01000045.1"/>
</dbReference>
<gene>
    <name evidence="2" type="ORF">AXK11_00660</name>
</gene>
<reference evidence="3" key="1">
    <citation type="submission" date="2016-02" db="EMBL/GenBank/DDBJ databases">
        <authorList>
            <person name="Sanders J.G."/>
            <person name="Lin J.Y."/>
            <person name="Wertz J.T."/>
            <person name="Russell J.A."/>
            <person name="Moreau C.S."/>
            <person name="Powell S."/>
        </authorList>
    </citation>
    <scope>NUCLEOTIDE SEQUENCE [LARGE SCALE GENOMIC DNA]</scope>
    <source>
        <strain evidence="3">CAG34</strain>
    </source>
</reference>
<protein>
    <submittedName>
        <fullName evidence="2">Uncharacterized protein</fullName>
    </submittedName>
</protein>
<evidence type="ECO:0000313" key="2">
    <source>
        <dbReference type="EMBL" id="KXU35591.1"/>
    </source>
</evidence>
<proteinExistence type="predicted"/>
<dbReference type="EMBL" id="LSZQ01000045">
    <property type="protein sequence ID" value="KXU35591.1"/>
    <property type="molecule type" value="Genomic_DNA"/>
</dbReference>
<feature type="signal peptide" evidence="1">
    <location>
        <begin position="1"/>
        <end position="29"/>
    </location>
</feature>
<dbReference type="OrthoDB" id="191165at2"/>
<dbReference type="STRING" id="1548207.AXK11_00660"/>
<sequence length="461" mass="51657">MNLLSPQLKAVRHSALGLCLALGLLGAGAQVATAQQAPSNQPSERAANDLAKIQPLIDGQDWNGVVELMQTILRYAAPNSFDQALANDILSKAYLQLGDYATSLPPLELAYNLGATNSFFDEKSQLERLYLLAQLYYQEASTVKVPSTQAEYLTKAIERIEQWISLQDEPSQDGRMFYISLLYNQATRNPENIDMAFLKKAQEQCYLALNSELAPKESLYLILIATLQQEGDFKRTTEYLELLAKQYPTKATYWQQLFATYSNLSVEAKRPEESESYSLRAILTLERAQALGFMNTPKDNYNLVGIYFNIGQFGKATDLLHAGLRSGAIEPDIKKWELLAYSFLQVNRELTAIEVLKEAIQAFPESGQLDNQIAQIYYSLNQSEQSYRYLNSALAKGGLDNIGAVHYFKAYICFELQKFDEALVAINLAAELQRPENPQLPGLRQAIQDAIINREAATQAL</sequence>
<dbReference type="Gene3D" id="1.25.40.10">
    <property type="entry name" value="Tetratricopeptide repeat domain"/>
    <property type="match status" value="1"/>
</dbReference>
<evidence type="ECO:0000256" key="1">
    <source>
        <dbReference type="SAM" id="SignalP"/>
    </source>
</evidence>
<dbReference type="AlphaFoldDB" id="A0A139SM37"/>